<accession>A0A5E4Q3D3</accession>
<dbReference type="InterPro" id="IPR046859">
    <property type="entry name" value="RGPA/RALGAPB_N"/>
</dbReference>
<dbReference type="PANTHER" id="PTHR21344">
    <property type="entry name" value="RAL GTPASE-ACTIVATING PROTEIN SUBUNIT BETA"/>
    <property type="match status" value="1"/>
</dbReference>
<keyword evidence="3" id="KW-1185">Reference proteome</keyword>
<evidence type="ECO:0000313" key="2">
    <source>
        <dbReference type="EMBL" id="VVC92050.1"/>
    </source>
</evidence>
<name>A0A5E4Q3D3_9NEOP</name>
<proteinExistence type="predicted"/>
<dbReference type="InterPro" id="IPR039930">
    <property type="entry name" value="RALGAPB"/>
</dbReference>
<dbReference type="PANTHER" id="PTHR21344:SF1">
    <property type="entry name" value="RAL GTPASE-ACTIVATING PROTEIN SUBUNIT BETA"/>
    <property type="match status" value="1"/>
</dbReference>
<sequence>MQWGLDNHEACFPSPPLWRTLREHCASWRHRAQLTEQWTRVSLCLTARLLKHMYGPLFPVMPISEDDANLVPADMSGEAVMQTWYRVLHTIGNPVELCKAHLVTNTPHSLQLPLTPLRPKVNSILHLFGDWLFEAALIGTVPATNSQQRPDGTPPPPSFSDATYKLNMMSFQPGRAVALGALCRVLCSKACREQVLAPYLARSYAALQRGVRDTHTAAAVQAKKIPLDPREKREKFKYNLELDLDGVLVLVPDFINALDRILCEREPKLECGAIDQRELRKAAISLLLSMVAFPYHYRGLPVPEFPGSNEYKFII</sequence>
<gene>
    <name evidence="2" type="ORF">LSINAPIS_LOCUS4570</name>
</gene>
<feature type="domain" description="Ral GTPase-activating protein subunit alpha/beta N-terminal" evidence="1">
    <location>
        <begin position="10"/>
        <end position="56"/>
    </location>
</feature>
<dbReference type="Pfam" id="PF20412">
    <property type="entry name" value="RALGAPB_N"/>
    <property type="match status" value="1"/>
</dbReference>
<protein>
    <recommendedName>
        <fullName evidence="1">Ral GTPase-activating protein subunit alpha/beta N-terminal domain-containing protein</fullName>
    </recommendedName>
</protein>
<dbReference type="Proteomes" id="UP000324832">
    <property type="component" value="Unassembled WGS sequence"/>
</dbReference>
<dbReference type="EMBL" id="FZQP02001204">
    <property type="protein sequence ID" value="VVC92050.1"/>
    <property type="molecule type" value="Genomic_DNA"/>
</dbReference>
<evidence type="ECO:0000259" key="1">
    <source>
        <dbReference type="Pfam" id="PF20412"/>
    </source>
</evidence>
<dbReference type="AlphaFoldDB" id="A0A5E4Q3D3"/>
<reference evidence="2 3" key="1">
    <citation type="submission" date="2017-07" db="EMBL/GenBank/DDBJ databases">
        <authorList>
            <person name="Talla V."/>
            <person name="Backstrom N."/>
        </authorList>
    </citation>
    <scope>NUCLEOTIDE SEQUENCE [LARGE SCALE GENOMIC DNA]</scope>
</reference>
<organism evidence="2 3">
    <name type="scientific">Leptidea sinapis</name>
    <dbReference type="NCBI Taxonomy" id="189913"/>
    <lineage>
        <taxon>Eukaryota</taxon>
        <taxon>Metazoa</taxon>
        <taxon>Ecdysozoa</taxon>
        <taxon>Arthropoda</taxon>
        <taxon>Hexapoda</taxon>
        <taxon>Insecta</taxon>
        <taxon>Pterygota</taxon>
        <taxon>Neoptera</taxon>
        <taxon>Endopterygota</taxon>
        <taxon>Lepidoptera</taxon>
        <taxon>Glossata</taxon>
        <taxon>Ditrysia</taxon>
        <taxon>Papilionoidea</taxon>
        <taxon>Pieridae</taxon>
        <taxon>Dismorphiinae</taxon>
        <taxon>Leptidea</taxon>
    </lineage>
</organism>
<evidence type="ECO:0000313" key="3">
    <source>
        <dbReference type="Proteomes" id="UP000324832"/>
    </source>
</evidence>
<dbReference type="GO" id="GO:0005096">
    <property type="term" value="F:GTPase activator activity"/>
    <property type="evidence" value="ECO:0007669"/>
    <property type="project" value="InterPro"/>
</dbReference>